<protein>
    <recommendedName>
        <fullName evidence="1">non-specific serine/threonine protein kinase</fullName>
        <ecNumber evidence="1">2.7.11.1</ecNumber>
    </recommendedName>
</protein>
<reference evidence="9 10" key="1">
    <citation type="journal article" date="2019" name="Sci. Data">
        <title>Hybrid genome assembly and annotation of Danionella translucida.</title>
        <authorList>
            <person name="Kadobianskyi M."/>
            <person name="Schulze L."/>
            <person name="Schuelke M."/>
            <person name="Judkewitz B."/>
        </authorList>
    </citation>
    <scope>NUCLEOTIDE SEQUENCE [LARGE SCALE GENOMIC DNA]</scope>
    <source>
        <strain evidence="9 10">Bolton</strain>
    </source>
</reference>
<evidence type="ECO:0000256" key="4">
    <source>
        <dbReference type="ARBA" id="ARBA00022741"/>
    </source>
</evidence>
<evidence type="ECO:0000313" key="10">
    <source>
        <dbReference type="Proteomes" id="UP000316079"/>
    </source>
</evidence>
<evidence type="ECO:0000256" key="5">
    <source>
        <dbReference type="ARBA" id="ARBA00022777"/>
    </source>
</evidence>
<dbReference type="GO" id="GO:0004674">
    <property type="term" value="F:protein serine/threonine kinase activity"/>
    <property type="evidence" value="ECO:0007669"/>
    <property type="project" value="UniProtKB-KW"/>
</dbReference>
<organism evidence="9 10">
    <name type="scientific">Danionella cerebrum</name>
    <dbReference type="NCBI Taxonomy" id="2873325"/>
    <lineage>
        <taxon>Eukaryota</taxon>
        <taxon>Metazoa</taxon>
        <taxon>Chordata</taxon>
        <taxon>Craniata</taxon>
        <taxon>Vertebrata</taxon>
        <taxon>Euteleostomi</taxon>
        <taxon>Actinopterygii</taxon>
        <taxon>Neopterygii</taxon>
        <taxon>Teleostei</taxon>
        <taxon>Ostariophysi</taxon>
        <taxon>Cypriniformes</taxon>
        <taxon>Danionidae</taxon>
        <taxon>Danioninae</taxon>
        <taxon>Danionella</taxon>
    </lineage>
</organism>
<dbReference type="InterPro" id="IPR051138">
    <property type="entry name" value="PIM_Ser/Thr_kinase"/>
</dbReference>
<dbReference type="GO" id="GO:0043066">
    <property type="term" value="P:negative regulation of apoptotic process"/>
    <property type="evidence" value="ECO:0007669"/>
    <property type="project" value="TreeGrafter"/>
</dbReference>
<accession>A0A553QSB1</accession>
<keyword evidence="5" id="KW-0418">Kinase</keyword>
<keyword evidence="6" id="KW-0067">ATP-binding</keyword>
<evidence type="ECO:0000256" key="3">
    <source>
        <dbReference type="ARBA" id="ARBA00022679"/>
    </source>
</evidence>
<evidence type="ECO:0000256" key="8">
    <source>
        <dbReference type="ARBA" id="ARBA00048679"/>
    </source>
</evidence>
<dbReference type="Proteomes" id="UP000316079">
    <property type="component" value="Unassembled WGS sequence"/>
</dbReference>
<evidence type="ECO:0000256" key="1">
    <source>
        <dbReference type="ARBA" id="ARBA00012513"/>
    </source>
</evidence>
<keyword evidence="4" id="KW-0547">Nucleotide-binding</keyword>
<evidence type="ECO:0000313" key="9">
    <source>
        <dbReference type="EMBL" id="TRY92827.1"/>
    </source>
</evidence>
<dbReference type="EC" id="2.7.11.1" evidence="1"/>
<evidence type="ECO:0000256" key="6">
    <source>
        <dbReference type="ARBA" id="ARBA00022840"/>
    </source>
</evidence>
<keyword evidence="10" id="KW-1185">Reference proteome</keyword>
<sequence length="117" mass="12926">MSANSSLVSSSVISPDPLVIISDSGIISKIDYTETSRADGENKPFHHNPVPKEIGLSILAGSGPYCPNIIQLLDWEDFPEYYIMVLEHPLAYIDLEKLLRFRGVLNEIEAVDHVVGC</sequence>
<dbReference type="OrthoDB" id="8596411at2759"/>
<dbReference type="PANTHER" id="PTHR22984:SF11">
    <property type="entry name" value="AURORA KINASE-RELATED"/>
    <property type="match status" value="1"/>
</dbReference>
<evidence type="ECO:0000256" key="2">
    <source>
        <dbReference type="ARBA" id="ARBA00022527"/>
    </source>
</evidence>
<dbReference type="PANTHER" id="PTHR22984">
    <property type="entry name" value="SERINE/THREONINE-PROTEIN KINASE PIM"/>
    <property type="match status" value="1"/>
</dbReference>
<dbReference type="Gene3D" id="3.30.200.20">
    <property type="entry name" value="Phosphorylase Kinase, domain 1"/>
    <property type="match status" value="1"/>
</dbReference>
<gene>
    <name evidence="9" type="ORF">DNTS_024891</name>
</gene>
<proteinExistence type="predicted"/>
<comment type="catalytic activity">
    <reaction evidence="8">
        <text>L-seryl-[protein] + ATP = O-phospho-L-seryl-[protein] + ADP + H(+)</text>
        <dbReference type="Rhea" id="RHEA:17989"/>
        <dbReference type="Rhea" id="RHEA-COMP:9863"/>
        <dbReference type="Rhea" id="RHEA-COMP:11604"/>
        <dbReference type="ChEBI" id="CHEBI:15378"/>
        <dbReference type="ChEBI" id="CHEBI:29999"/>
        <dbReference type="ChEBI" id="CHEBI:30616"/>
        <dbReference type="ChEBI" id="CHEBI:83421"/>
        <dbReference type="ChEBI" id="CHEBI:456216"/>
        <dbReference type="EC" id="2.7.11.1"/>
    </reaction>
</comment>
<dbReference type="EMBL" id="SRMA01025597">
    <property type="protein sequence ID" value="TRY92827.1"/>
    <property type="molecule type" value="Genomic_DNA"/>
</dbReference>
<evidence type="ECO:0000256" key="7">
    <source>
        <dbReference type="ARBA" id="ARBA00047899"/>
    </source>
</evidence>
<name>A0A553QSB1_9TELE</name>
<comment type="catalytic activity">
    <reaction evidence="7">
        <text>L-threonyl-[protein] + ATP = O-phospho-L-threonyl-[protein] + ADP + H(+)</text>
        <dbReference type="Rhea" id="RHEA:46608"/>
        <dbReference type="Rhea" id="RHEA-COMP:11060"/>
        <dbReference type="Rhea" id="RHEA-COMP:11605"/>
        <dbReference type="ChEBI" id="CHEBI:15378"/>
        <dbReference type="ChEBI" id="CHEBI:30013"/>
        <dbReference type="ChEBI" id="CHEBI:30616"/>
        <dbReference type="ChEBI" id="CHEBI:61977"/>
        <dbReference type="ChEBI" id="CHEBI:456216"/>
        <dbReference type="EC" id="2.7.11.1"/>
    </reaction>
</comment>
<dbReference type="GO" id="GO:0005524">
    <property type="term" value="F:ATP binding"/>
    <property type="evidence" value="ECO:0007669"/>
    <property type="project" value="UniProtKB-KW"/>
</dbReference>
<keyword evidence="3" id="KW-0808">Transferase</keyword>
<dbReference type="SUPFAM" id="SSF56112">
    <property type="entry name" value="Protein kinase-like (PK-like)"/>
    <property type="match status" value="1"/>
</dbReference>
<comment type="caution">
    <text evidence="9">The sequence shown here is derived from an EMBL/GenBank/DDBJ whole genome shotgun (WGS) entry which is preliminary data.</text>
</comment>
<dbReference type="InterPro" id="IPR011009">
    <property type="entry name" value="Kinase-like_dom_sf"/>
</dbReference>
<keyword evidence="2" id="KW-0723">Serine/threonine-protein kinase</keyword>
<dbReference type="AlphaFoldDB" id="A0A553QSB1"/>
<dbReference type="GO" id="GO:0007346">
    <property type="term" value="P:regulation of mitotic cell cycle"/>
    <property type="evidence" value="ECO:0007669"/>
    <property type="project" value="TreeGrafter"/>
</dbReference>
<dbReference type="GO" id="GO:0005737">
    <property type="term" value="C:cytoplasm"/>
    <property type="evidence" value="ECO:0007669"/>
    <property type="project" value="TreeGrafter"/>
</dbReference>